<evidence type="ECO:0000313" key="1">
    <source>
        <dbReference type="EMBL" id="KAG8058014.1"/>
    </source>
</evidence>
<dbReference type="EMBL" id="JAAALK010000287">
    <property type="protein sequence ID" value="KAG8058014.1"/>
    <property type="molecule type" value="Genomic_DNA"/>
</dbReference>
<comment type="caution">
    <text evidence="1">The sequence shown here is derived from an EMBL/GenBank/DDBJ whole genome shotgun (WGS) entry which is preliminary data.</text>
</comment>
<dbReference type="PANTHER" id="PTHR35750:SF1">
    <property type="entry name" value="PHOSPHOLIPID HYDROPEROXIDE GLUTATHIONE PEROXIDASE"/>
    <property type="match status" value="1"/>
</dbReference>
<reference evidence="1" key="1">
    <citation type="journal article" date="2021" name="bioRxiv">
        <title>Whole Genome Assembly and Annotation of Northern Wild Rice, Zizania palustris L., Supports a Whole Genome Duplication in the Zizania Genus.</title>
        <authorList>
            <person name="Haas M."/>
            <person name="Kono T."/>
            <person name="Macchietto M."/>
            <person name="Millas R."/>
            <person name="McGilp L."/>
            <person name="Shao M."/>
            <person name="Duquette J."/>
            <person name="Hirsch C.N."/>
            <person name="Kimball J."/>
        </authorList>
    </citation>
    <scope>NUCLEOTIDE SEQUENCE</scope>
    <source>
        <tissue evidence="1">Fresh leaf tissue</tissue>
    </source>
</reference>
<dbReference type="Proteomes" id="UP000729402">
    <property type="component" value="Unassembled WGS sequence"/>
</dbReference>
<evidence type="ECO:0000313" key="2">
    <source>
        <dbReference type="Proteomes" id="UP000729402"/>
    </source>
</evidence>
<keyword evidence="2" id="KW-1185">Reference proteome</keyword>
<dbReference type="OrthoDB" id="550279at2759"/>
<name>A0A8J5SMU6_ZIZPA</name>
<dbReference type="PANTHER" id="PTHR35750">
    <property type="entry name" value="PHOSPHOLIPID HYDROPEROXIDE GLUTATHIONE PEROXIDASE"/>
    <property type="match status" value="1"/>
</dbReference>
<reference evidence="1" key="2">
    <citation type="submission" date="2021-02" db="EMBL/GenBank/DDBJ databases">
        <authorList>
            <person name="Kimball J.A."/>
            <person name="Haas M.W."/>
            <person name="Macchietto M."/>
            <person name="Kono T."/>
            <person name="Duquette J."/>
            <person name="Shao M."/>
        </authorList>
    </citation>
    <scope>NUCLEOTIDE SEQUENCE</scope>
    <source>
        <tissue evidence="1">Fresh leaf tissue</tissue>
    </source>
</reference>
<sequence>MGFFRWIAGIFGVSRDSAASAARRDKAAAPAAATAARNVQGRGFAVQVSVPVDRSGPGAVLVPCPQGDGGVQGFRWYTRKLRIDEDGDVADEFFDEVVPESLINNDATPVGRFQVKHNTRSAALAMRKQIIQPRRVALFLSGGRASCSPSGGSLEIGSERLTGGLLVLAILIYQNPGCNGMNVRIGCPQ</sequence>
<accession>A0A8J5SMU6</accession>
<protein>
    <submittedName>
        <fullName evidence="1">Uncharacterized protein</fullName>
    </submittedName>
</protein>
<organism evidence="1 2">
    <name type="scientific">Zizania palustris</name>
    <name type="common">Northern wild rice</name>
    <dbReference type="NCBI Taxonomy" id="103762"/>
    <lineage>
        <taxon>Eukaryota</taxon>
        <taxon>Viridiplantae</taxon>
        <taxon>Streptophyta</taxon>
        <taxon>Embryophyta</taxon>
        <taxon>Tracheophyta</taxon>
        <taxon>Spermatophyta</taxon>
        <taxon>Magnoliopsida</taxon>
        <taxon>Liliopsida</taxon>
        <taxon>Poales</taxon>
        <taxon>Poaceae</taxon>
        <taxon>BOP clade</taxon>
        <taxon>Oryzoideae</taxon>
        <taxon>Oryzeae</taxon>
        <taxon>Zizaniinae</taxon>
        <taxon>Zizania</taxon>
    </lineage>
</organism>
<dbReference type="AlphaFoldDB" id="A0A8J5SMU6"/>
<proteinExistence type="predicted"/>
<gene>
    <name evidence="1" type="ORF">GUJ93_ZPchr0002g25950</name>
</gene>